<comment type="caution">
    <text evidence="5">The sequence shown here is derived from an EMBL/GenBank/DDBJ whole genome shotgun (WGS) entry which is preliminary data.</text>
</comment>
<dbReference type="AlphaFoldDB" id="A0AAE0M968"/>
<accession>A0AAE0M968</accession>
<dbReference type="Pfam" id="PF01083">
    <property type="entry name" value="Cutinase"/>
    <property type="match status" value="1"/>
</dbReference>
<dbReference type="InterPro" id="IPR029058">
    <property type="entry name" value="AB_hydrolase_fold"/>
</dbReference>
<keyword evidence="6" id="KW-1185">Reference proteome</keyword>
<evidence type="ECO:0000256" key="1">
    <source>
        <dbReference type="ARBA" id="ARBA00022801"/>
    </source>
</evidence>
<feature type="signal peptide" evidence="4">
    <location>
        <begin position="1"/>
        <end position="18"/>
    </location>
</feature>
<dbReference type="Proteomes" id="UP001286456">
    <property type="component" value="Unassembled WGS sequence"/>
</dbReference>
<evidence type="ECO:0000313" key="6">
    <source>
        <dbReference type="Proteomes" id="UP001286456"/>
    </source>
</evidence>
<name>A0AAE0M968_9PEZI</name>
<evidence type="ECO:0000256" key="4">
    <source>
        <dbReference type="SAM" id="SignalP"/>
    </source>
</evidence>
<reference evidence="5" key="1">
    <citation type="journal article" date="2023" name="Mol. Phylogenet. Evol.">
        <title>Genome-scale phylogeny and comparative genomics of the fungal order Sordariales.</title>
        <authorList>
            <person name="Hensen N."/>
            <person name="Bonometti L."/>
            <person name="Westerberg I."/>
            <person name="Brannstrom I.O."/>
            <person name="Guillou S."/>
            <person name="Cros-Aarteil S."/>
            <person name="Calhoun S."/>
            <person name="Haridas S."/>
            <person name="Kuo A."/>
            <person name="Mondo S."/>
            <person name="Pangilinan J."/>
            <person name="Riley R."/>
            <person name="LaButti K."/>
            <person name="Andreopoulos B."/>
            <person name="Lipzen A."/>
            <person name="Chen C."/>
            <person name="Yan M."/>
            <person name="Daum C."/>
            <person name="Ng V."/>
            <person name="Clum A."/>
            <person name="Steindorff A."/>
            <person name="Ohm R.A."/>
            <person name="Martin F."/>
            <person name="Silar P."/>
            <person name="Natvig D.O."/>
            <person name="Lalanne C."/>
            <person name="Gautier V."/>
            <person name="Ament-Velasquez S.L."/>
            <person name="Kruys A."/>
            <person name="Hutchinson M.I."/>
            <person name="Powell A.J."/>
            <person name="Barry K."/>
            <person name="Miller A.N."/>
            <person name="Grigoriev I.V."/>
            <person name="Debuchy R."/>
            <person name="Gladieux P."/>
            <person name="Hiltunen Thoren M."/>
            <person name="Johannesson H."/>
        </authorList>
    </citation>
    <scope>NUCLEOTIDE SEQUENCE</scope>
    <source>
        <strain evidence="5">SMH4131-1</strain>
    </source>
</reference>
<gene>
    <name evidence="5" type="ORF">B0T19DRAFT_476303</name>
</gene>
<dbReference type="PANTHER" id="PTHR33630">
    <property type="entry name" value="CUTINASE RV1984C-RELATED-RELATED"/>
    <property type="match status" value="1"/>
</dbReference>
<evidence type="ECO:0000256" key="3">
    <source>
        <dbReference type="SAM" id="MobiDB-lite"/>
    </source>
</evidence>
<dbReference type="InterPro" id="IPR000675">
    <property type="entry name" value="Cutinase/axe"/>
</dbReference>
<keyword evidence="1" id="KW-0378">Hydrolase</keyword>
<protein>
    <submittedName>
        <fullName evidence="5">Cutinase-domain-containing protein</fullName>
    </submittedName>
</protein>
<feature type="region of interest" description="Disordered" evidence="3">
    <location>
        <begin position="288"/>
        <end position="310"/>
    </location>
</feature>
<dbReference type="PANTHER" id="PTHR33630:SF9">
    <property type="entry name" value="CUTINASE 4"/>
    <property type="match status" value="1"/>
</dbReference>
<sequence length="310" mass="31604">MRATIALQAAMAAAVAHASSLSEVHPLQFATAGTGCATGIHMIVARGSIEMPGQGRMGVVAGNVSLLIPGSTVAAVDYPATFEGYFASEAKGSEVFTTLIAEYTRQCPNTKIALLGYSQGGQALMDALCGNSEWGFTPSADLSESYDSSVVAAVTFGDPSHTVGAPWNAGTSNKTGIFARSNLTACEPYSDSIRGWCDTGDIYCDNGNNTKVHGSYFKNYTIDAAEFIVKRYNLSLADASSPSSSSSTASVTSLATATGSSTSATITAAPTTTSASASASTSSVSTAGAGSIQASQGMQEAGAKKQRTLR</sequence>
<reference evidence="5" key="2">
    <citation type="submission" date="2023-06" db="EMBL/GenBank/DDBJ databases">
        <authorList>
            <consortium name="Lawrence Berkeley National Laboratory"/>
            <person name="Haridas S."/>
            <person name="Hensen N."/>
            <person name="Bonometti L."/>
            <person name="Westerberg I."/>
            <person name="Brannstrom I.O."/>
            <person name="Guillou S."/>
            <person name="Cros-Aarteil S."/>
            <person name="Calhoun S."/>
            <person name="Kuo A."/>
            <person name="Mondo S."/>
            <person name="Pangilinan J."/>
            <person name="Riley R."/>
            <person name="Labutti K."/>
            <person name="Andreopoulos B."/>
            <person name="Lipzen A."/>
            <person name="Chen C."/>
            <person name="Yanf M."/>
            <person name="Daum C."/>
            <person name="Ng V."/>
            <person name="Clum A."/>
            <person name="Steindorff A."/>
            <person name="Ohm R."/>
            <person name="Martin F."/>
            <person name="Silar P."/>
            <person name="Natvig D."/>
            <person name="Lalanne C."/>
            <person name="Gautier V."/>
            <person name="Ament-Velasquez S.L."/>
            <person name="Kruys A."/>
            <person name="Hutchinson M.I."/>
            <person name="Powell A.J."/>
            <person name="Barry K."/>
            <person name="Miller A.N."/>
            <person name="Grigoriev I.V."/>
            <person name="Debuchy R."/>
            <person name="Gladieux P."/>
            <person name="Thoren M.H."/>
            <person name="Johannesson H."/>
        </authorList>
    </citation>
    <scope>NUCLEOTIDE SEQUENCE</scope>
    <source>
        <strain evidence="5">SMH4131-1</strain>
    </source>
</reference>
<dbReference type="SUPFAM" id="SSF53474">
    <property type="entry name" value="alpha/beta-Hydrolases"/>
    <property type="match status" value="1"/>
</dbReference>
<dbReference type="SMART" id="SM01110">
    <property type="entry name" value="Cutinase"/>
    <property type="match status" value="1"/>
</dbReference>
<evidence type="ECO:0000256" key="2">
    <source>
        <dbReference type="ARBA" id="ARBA00023157"/>
    </source>
</evidence>
<evidence type="ECO:0000313" key="5">
    <source>
        <dbReference type="EMBL" id="KAK3323148.1"/>
    </source>
</evidence>
<organism evidence="5 6">
    <name type="scientific">Cercophora scortea</name>
    <dbReference type="NCBI Taxonomy" id="314031"/>
    <lineage>
        <taxon>Eukaryota</taxon>
        <taxon>Fungi</taxon>
        <taxon>Dikarya</taxon>
        <taxon>Ascomycota</taxon>
        <taxon>Pezizomycotina</taxon>
        <taxon>Sordariomycetes</taxon>
        <taxon>Sordariomycetidae</taxon>
        <taxon>Sordariales</taxon>
        <taxon>Lasiosphaeriaceae</taxon>
        <taxon>Cercophora</taxon>
    </lineage>
</organism>
<keyword evidence="2" id="KW-1015">Disulfide bond</keyword>
<dbReference type="Gene3D" id="3.40.50.1820">
    <property type="entry name" value="alpha/beta hydrolase"/>
    <property type="match status" value="1"/>
</dbReference>
<feature type="chain" id="PRO_5042270116" evidence="4">
    <location>
        <begin position="19"/>
        <end position="310"/>
    </location>
</feature>
<dbReference type="EMBL" id="JAUEPO010000004">
    <property type="protein sequence ID" value="KAK3323148.1"/>
    <property type="molecule type" value="Genomic_DNA"/>
</dbReference>
<keyword evidence="4" id="KW-0732">Signal</keyword>
<proteinExistence type="predicted"/>
<dbReference type="GO" id="GO:0052689">
    <property type="term" value="F:carboxylic ester hydrolase activity"/>
    <property type="evidence" value="ECO:0007669"/>
    <property type="project" value="UniProtKB-ARBA"/>
</dbReference>